<evidence type="ECO:0000256" key="2">
    <source>
        <dbReference type="SAM" id="MobiDB-lite"/>
    </source>
</evidence>
<feature type="compositionally biased region" description="Basic and acidic residues" evidence="2">
    <location>
        <begin position="432"/>
        <end position="447"/>
    </location>
</feature>
<organism evidence="5 6">
    <name type="scientific">Tricholomella constricta</name>
    <dbReference type="NCBI Taxonomy" id="117010"/>
    <lineage>
        <taxon>Eukaryota</taxon>
        <taxon>Fungi</taxon>
        <taxon>Dikarya</taxon>
        <taxon>Basidiomycota</taxon>
        <taxon>Agaricomycotina</taxon>
        <taxon>Agaricomycetes</taxon>
        <taxon>Agaricomycetidae</taxon>
        <taxon>Agaricales</taxon>
        <taxon>Tricholomatineae</taxon>
        <taxon>Lyophyllaceae</taxon>
        <taxon>Tricholomella</taxon>
    </lineage>
</organism>
<feature type="region of interest" description="Disordered" evidence="2">
    <location>
        <begin position="72"/>
        <end position="111"/>
    </location>
</feature>
<dbReference type="InterPro" id="IPR033121">
    <property type="entry name" value="PEPTIDASE_A1"/>
</dbReference>
<evidence type="ECO:0000259" key="4">
    <source>
        <dbReference type="Pfam" id="PF00026"/>
    </source>
</evidence>
<dbReference type="SUPFAM" id="SSF50630">
    <property type="entry name" value="Acid proteases"/>
    <property type="match status" value="1"/>
</dbReference>
<evidence type="ECO:0000256" key="3">
    <source>
        <dbReference type="SAM" id="SignalP"/>
    </source>
</evidence>
<dbReference type="Gene3D" id="2.60.40.1960">
    <property type="match status" value="1"/>
</dbReference>
<feature type="region of interest" description="Disordered" evidence="2">
    <location>
        <begin position="418"/>
        <end position="450"/>
    </location>
</feature>
<keyword evidence="3" id="KW-0732">Signal</keyword>
<feature type="signal peptide" evidence="3">
    <location>
        <begin position="1"/>
        <end position="28"/>
    </location>
</feature>
<name>A0A8H5GYJ2_9AGAR</name>
<proteinExistence type="inferred from homology"/>
<dbReference type="EMBL" id="JAACJP010000039">
    <property type="protein sequence ID" value="KAF5373453.1"/>
    <property type="molecule type" value="Genomic_DNA"/>
</dbReference>
<gene>
    <name evidence="5" type="ORF">D9615_009440</name>
</gene>
<feature type="domain" description="Peptidase A1" evidence="4">
    <location>
        <begin position="214"/>
        <end position="365"/>
    </location>
</feature>
<feature type="region of interest" description="Disordered" evidence="2">
    <location>
        <begin position="281"/>
        <end position="310"/>
    </location>
</feature>
<reference evidence="5 6" key="1">
    <citation type="journal article" date="2020" name="ISME J.">
        <title>Uncovering the hidden diversity of litter-decomposition mechanisms in mushroom-forming fungi.</title>
        <authorList>
            <person name="Floudas D."/>
            <person name="Bentzer J."/>
            <person name="Ahren D."/>
            <person name="Johansson T."/>
            <person name="Persson P."/>
            <person name="Tunlid A."/>
        </authorList>
    </citation>
    <scope>NUCLEOTIDE SEQUENCE [LARGE SCALE GENOMIC DNA]</scope>
    <source>
        <strain evidence="5 6">CBS 661.87</strain>
    </source>
</reference>
<dbReference type="PANTHER" id="PTHR47966">
    <property type="entry name" value="BETA-SITE APP-CLEAVING ENZYME, ISOFORM A-RELATED"/>
    <property type="match status" value="1"/>
</dbReference>
<dbReference type="OrthoDB" id="2747330at2759"/>
<feature type="compositionally biased region" description="Basic and acidic residues" evidence="2">
    <location>
        <begin position="95"/>
        <end position="105"/>
    </location>
</feature>
<dbReference type="InterPro" id="IPR021109">
    <property type="entry name" value="Peptidase_aspartic_dom_sf"/>
</dbReference>
<comment type="caution">
    <text evidence="5">The sequence shown here is derived from an EMBL/GenBank/DDBJ whole genome shotgun (WGS) entry which is preliminary data.</text>
</comment>
<dbReference type="AlphaFoldDB" id="A0A8H5GYJ2"/>
<keyword evidence="6" id="KW-1185">Reference proteome</keyword>
<protein>
    <recommendedName>
        <fullName evidence="4">Peptidase A1 domain-containing protein</fullName>
    </recommendedName>
</protein>
<dbReference type="GO" id="GO:0004190">
    <property type="term" value="F:aspartic-type endopeptidase activity"/>
    <property type="evidence" value="ECO:0007669"/>
    <property type="project" value="InterPro"/>
</dbReference>
<dbReference type="Proteomes" id="UP000565441">
    <property type="component" value="Unassembled WGS sequence"/>
</dbReference>
<evidence type="ECO:0000313" key="6">
    <source>
        <dbReference type="Proteomes" id="UP000565441"/>
    </source>
</evidence>
<feature type="compositionally biased region" description="Low complexity" evidence="2">
    <location>
        <begin position="293"/>
        <end position="309"/>
    </location>
</feature>
<sequence length="463" mass="51068">MIPFRPFPRELYALSAGLVLLALHDVNADPAGSPCISIPISCIGPRTDVLPSAHIQKRYYHPGLDLHRLSRTGKRAPASPVSNAQARPATLKANSDVRRAGDRPGRKPNFPHAIALDIQSNEKAPRAARMTIRGTTLKLKVVYIPHFHPPPIHPGSGTVVNLQGALKDRILTYTPSDYIPFDGLAGFAQSAVSRQGTITPLAIVSYHIHRLAVGHNYSELTLGALNPARYRAETLVQVRNISPIGLWETRVDSVRVGGKDMRCRNWTAIFDTGSKLTWADPRRRSSWHRKRTTPTWTASAPGPSAPSTSKKPVFAPTLDGRAFNVDARDIVFLPLDKADPQGNCTSGITAGNIGGAEQWLVGDVLRKSDIGGRKRCDIRRGLPPSTLLTSYLHRLLIQVAFYFFSSYPLLCCFQQGPTTATPTRTPRRKIFKSRDARRKPQDPRPKTQDATFKIKIQAQECDV</sequence>
<dbReference type="Pfam" id="PF00026">
    <property type="entry name" value="Asp"/>
    <property type="match status" value="1"/>
</dbReference>
<evidence type="ECO:0000313" key="5">
    <source>
        <dbReference type="EMBL" id="KAF5373453.1"/>
    </source>
</evidence>
<comment type="similarity">
    <text evidence="1">Belongs to the peptidase A1 family.</text>
</comment>
<evidence type="ECO:0000256" key="1">
    <source>
        <dbReference type="ARBA" id="ARBA00007447"/>
    </source>
</evidence>
<accession>A0A8H5GYJ2</accession>
<feature type="chain" id="PRO_5034897263" description="Peptidase A1 domain-containing protein" evidence="3">
    <location>
        <begin position="29"/>
        <end position="463"/>
    </location>
</feature>
<dbReference type="PANTHER" id="PTHR47966:SF75">
    <property type="entry name" value="ENDOPEPTIDASE (CTSD), PUTATIVE (AFU_ORTHOLOGUE AFUA_4G07040)-RELATED"/>
    <property type="match status" value="1"/>
</dbReference>
<dbReference type="Gene3D" id="2.40.70.10">
    <property type="entry name" value="Acid Proteases"/>
    <property type="match status" value="1"/>
</dbReference>
<dbReference type="GO" id="GO:0006508">
    <property type="term" value="P:proteolysis"/>
    <property type="evidence" value="ECO:0007669"/>
    <property type="project" value="InterPro"/>
</dbReference>
<dbReference type="InterPro" id="IPR001461">
    <property type="entry name" value="Aspartic_peptidase_A1"/>
</dbReference>